<reference evidence="1" key="2">
    <citation type="journal article" date="2021" name="PeerJ">
        <title>Extensive microbial diversity within the chicken gut microbiome revealed by metagenomics and culture.</title>
        <authorList>
            <person name="Gilroy R."/>
            <person name="Ravi A."/>
            <person name="Getino M."/>
            <person name="Pursley I."/>
            <person name="Horton D.L."/>
            <person name="Alikhan N.F."/>
            <person name="Baker D."/>
            <person name="Gharbi K."/>
            <person name="Hall N."/>
            <person name="Watson M."/>
            <person name="Adriaenssens E.M."/>
            <person name="Foster-Nyarko E."/>
            <person name="Jarju S."/>
            <person name="Secka A."/>
            <person name="Antonio M."/>
            <person name="Oren A."/>
            <person name="Chaudhuri R.R."/>
            <person name="La Ragione R."/>
            <person name="Hildebrand F."/>
            <person name="Pallen M.J."/>
        </authorList>
    </citation>
    <scope>NUCLEOTIDE SEQUENCE</scope>
    <source>
        <strain evidence="1">10532</strain>
    </source>
</reference>
<name>A0A9D9N243_9SPIR</name>
<evidence type="ECO:0000313" key="1">
    <source>
        <dbReference type="EMBL" id="MBO8457636.1"/>
    </source>
</evidence>
<dbReference type="Pfam" id="PF01257">
    <property type="entry name" value="2Fe-2S_thioredx"/>
    <property type="match status" value="1"/>
</dbReference>
<dbReference type="CDD" id="cd02980">
    <property type="entry name" value="TRX_Fd_family"/>
    <property type="match status" value="1"/>
</dbReference>
<organism evidence="1 2">
    <name type="scientific">Candidatus Gallitreponema excrementavium</name>
    <dbReference type="NCBI Taxonomy" id="2840840"/>
    <lineage>
        <taxon>Bacteria</taxon>
        <taxon>Pseudomonadati</taxon>
        <taxon>Spirochaetota</taxon>
        <taxon>Spirochaetia</taxon>
        <taxon>Spirochaetales</taxon>
        <taxon>Candidatus Gallitreponema</taxon>
    </lineage>
</organism>
<proteinExistence type="predicted"/>
<sequence length="83" mass="9090">MKIEVCFGSSCHVKGSKSILELLKTELKKNGLEDKVELAGSICLGACKENGANMKIDGEIVTGITKENFPEFFKTRVLDVVKK</sequence>
<evidence type="ECO:0000313" key="2">
    <source>
        <dbReference type="Proteomes" id="UP000823638"/>
    </source>
</evidence>
<comment type="caution">
    <text evidence="1">The sequence shown here is derived from an EMBL/GenBank/DDBJ whole genome shotgun (WGS) entry which is preliminary data.</text>
</comment>
<dbReference type="InterPro" id="IPR036249">
    <property type="entry name" value="Thioredoxin-like_sf"/>
</dbReference>
<reference evidence="1" key="1">
    <citation type="submission" date="2020-10" db="EMBL/GenBank/DDBJ databases">
        <authorList>
            <person name="Gilroy R."/>
        </authorList>
    </citation>
    <scope>NUCLEOTIDE SEQUENCE</scope>
    <source>
        <strain evidence="1">10532</strain>
    </source>
</reference>
<dbReference type="AlphaFoldDB" id="A0A9D9N243"/>
<dbReference type="Proteomes" id="UP000823638">
    <property type="component" value="Unassembled WGS sequence"/>
</dbReference>
<dbReference type="EMBL" id="JADIMM010000071">
    <property type="protein sequence ID" value="MBO8457636.1"/>
    <property type="molecule type" value="Genomic_DNA"/>
</dbReference>
<dbReference type="Gene3D" id="3.40.30.10">
    <property type="entry name" value="Glutaredoxin"/>
    <property type="match status" value="1"/>
</dbReference>
<dbReference type="SUPFAM" id="SSF52833">
    <property type="entry name" value="Thioredoxin-like"/>
    <property type="match status" value="1"/>
</dbReference>
<accession>A0A9D9N243</accession>
<protein>
    <submittedName>
        <fullName evidence="1">(2Fe-2S) ferredoxin domain-containing protein</fullName>
    </submittedName>
</protein>
<gene>
    <name evidence="1" type="ORF">IAA81_05345</name>
</gene>